<keyword evidence="2" id="KW-1185">Reference proteome</keyword>
<reference evidence="2" key="1">
    <citation type="journal article" date="2019" name="Int. J. Syst. Evol. Microbiol.">
        <title>The Global Catalogue of Microorganisms (GCM) 10K type strain sequencing project: providing services to taxonomists for standard genome sequencing and annotation.</title>
        <authorList>
            <consortium name="The Broad Institute Genomics Platform"/>
            <consortium name="The Broad Institute Genome Sequencing Center for Infectious Disease"/>
            <person name="Wu L."/>
            <person name="Ma J."/>
        </authorList>
    </citation>
    <scope>NUCLEOTIDE SEQUENCE [LARGE SCALE GENOMIC DNA]</scope>
    <source>
        <strain evidence="2">KCTC 23707</strain>
    </source>
</reference>
<protein>
    <submittedName>
        <fullName evidence="1">DUF2336 domain-containing protein</fullName>
    </submittedName>
</protein>
<evidence type="ECO:0000313" key="1">
    <source>
        <dbReference type="EMBL" id="MFD2260786.1"/>
    </source>
</evidence>
<accession>A0ABW5DJV0</accession>
<name>A0ABW5DJV0_9HYPH</name>
<dbReference type="Proteomes" id="UP001597373">
    <property type="component" value="Unassembled WGS sequence"/>
</dbReference>
<gene>
    <name evidence="1" type="ORF">ACFSMZ_13595</name>
</gene>
<dbReference type="InterPro" id="IPR019285">
    <property type="entry name" value="DUF2336"/>
</dbReference>
<comment type="caution">
    <text evidence="1">The sequence shown here is derived from an EMBL/GenBank/DDBJ whole genome shotgun (WGS) entry which is preliminary data.</text>
</comment>
<dbReference type="RefSeq" id="WP_345098063.1">
    <property type="nucleotide sequence ID" value="NZ_BAABGS010000012.1"/>
</dbReference>
<dbReference type="InterPro" id="IPR014598">
    <property type="entry name" value="UCP035865"/>
</dbReference>
<evidence type="ECO:0000313" key="2">
    <source>
        <dbReference type="Proteomes" id="UP001597373"/>
    </source>
</evidence>
<sequence length="380" mass="40709">MSVIANFLQWKETARVPERIAAAAALARTYVQRELNDEQKAAAHAAMTILLDDPSPKVRMALSDGLCMSGKAPVDIVVALAADQREVAAPVILHSPLLTDSDLVGLLTQSGRAEIQVLIASRMDLSPRVIATIAEIGSMKACAVLASRKDVHIPDISMRRIIERHGRDGTMRSLLLKNGSLSPCCRHLLLKLASEALGASPLVVGVLGEDGARAAVANARTEASVTLVENLRQSEQTALAARMRENGELTSSLLVRMVAFGRTGFFVAAMSAVTGIPEVRLAGLFQAGSRRALLGLLRQAGLRPVTHEPILAALLLCREVDAGRKVAGPLEISRVMLNALEESVEGGEQERAALASLLRRIHLEEMRKYARNQAWALAAA</sequence>
<dbReference type="PIRSF" id="PIRSF035865">
    <property type="entry name" value="UCP035865"/>
    <property type="match status" value="1"/>
</dbReference>
<proteinExistence type="predicted"/>
<organism evidence="1 2">
    <name type="scientific">Chelativorans composti</name>
    <dbReference type="NCBI Taxonomy" id="768533"/>
    <lineage>
        <taxon>Bacteria</taxon>
        <taxon>Pseudomonadati</taxon>
        <taxon>Pseudomonadota</taxon>
        <taxon>Alphaproteobacteria</taxon>
        <taxon>Hyphomicrobiales</taxon>
        <taxon>Phyllobacteriaceae</taxon>
        <taxon>Chelativorans</taxon>
    </lineage>
</organism>
<dbReference type="EMBL" id="JBHUIR010000054">
    <property type="protein sequence ID" value="MFD2260786.1"/>
    <property type="molecule type" value="Genomic_DNA"/>
</dbReference>
<dbReference type="Pfam" id="PF10098">
    <property type="entry name" value="DUF2336"/>
    <property type="match status" value="1"/>
</dbReference>